<evidence type="ECO:0000256" key="2">
    <source>
        <dbReference type="ARBA" id="ARBA00022556"/>
    </source>
</evidence>
<name>A0A7V8NSJ1_9BACT</name>
<dbReference type="InterPro" id="IPR037157">
    <property type="entry name" value="Acetyltransf_C_sf"/>
</dbReference>
<keyword evidence="4" id="KW-0443">Lipid metabolism</keyword>
<dbReference type="NCBIfam" id="TIGR01852">
    <property type="entry name" value="lipid_A_lpxA"/>
    <property type="match status" value="1"/>
</dbReference>
<dbReference type="PANTHER" id="PTHR43480:SF1">
    <property type="entry name" value="ACYL-[ACYL-CARRIER-PROTEIN]--UDP-N-ACETYLGLUCOSAMINE O-ACYLTRANSFERASE, MITOCHONDRIAL-RELATED"/>
    <property type="match status" value="1"/>
</dbReference>
<feature type="non-terminal residue" evidence="7">
    <location>
        <position position="1"/>
    </location>
</feature>
<dbReference type="SUPFAM" id="SSF51161">
    <property type="entry name" value="Trimeric LpxA-like enzymes"/>
    <property type="match status" value="1"/>
</dbReference>
<evidence type="ECO:0000256" key="4">
    <source>
        <dbReference type="ARBA" id="ARBA00023098"/>
    </source>
</evidence>
<dbReference type="InterPro" id="IPR011004">
    <property type="entry name" value="Trimer_LpxA-like_sf"/>
</dbReference>
<keyword evidence="3 7" id="KW-0808">Transferase</keyword>
<dbReference type="Gene3D" id="2.160.10.10">
    <property type="entry name" value="Hexapeptide repeat proteins"/>
    <property type="match status" value="1"/>
</dbReference>
<protein>
    <submittedName>
        <fullName evidence="7">Acyl-ACP--UDP-N-acetylglucosamine O-acyltransferase</fullName>
        <ecNumber evidence="7">2.3.1.129</ecNumber>
    </submittedName>
</protein>
<proteinExistence type="predicted"/>
<evidence type="ECO:0000259" key="6">
    <source>
        <dbReference type="Pfam" id="PF13720"/>
    </source>
</evidence>
<dbReference type="PIRSF" id="PIRSF000456">
    <property type="entry name" value="UDP-GlcNAc_acltr"/>
    <property type="match status" value="1"/>
</dbReference>
<sequence>MANNYVEGPTWIGEDNVFFPYSTIGVASQDLKYKGERAETRIGDRNQIREFVTIHRGTRGGGLITCVGNDNLLMTYTHVGHDARIGDHVILGSSVGLAGHVTIEDWADLSPFSGVHQFCRIGRHAFIGPYTVVKQDVLPYSLTSSKPEAAIFGANSIGLERRGYSTEVIEALQTAFRLLTRSQLNTTQAIERISAEVASCHEVDELVAFIRASQRGFIK</sequence>
<dbReference type="InterPro" id="IPR001451">
    <property type="entry name" value="Hexapep"/>
</dbReference>
<dbReference type="NCBIfam" id="NF003657">
    <property type="entry name" value="PRK05289.1"/>
    <property type="match status" value="1"/>
</dbReference>
<comment type="caution">
    <text evidence="7">The sequence shown here is derived from an EMBL/GenBank/DDBJ whole genome shotgun (WGS) entry which is preliminary data.</text>
</comment>
<dbReference type="PANTHER" id="PTHR43480">
    <property type="entry name" value="ACYL-[ACYL-CARRIER-PROTEIN]--UDP-N-ACETYLGLUCOSAMINE O-ACYLTRANSFERASE"/>
    <property type="match status" value="1"/>
</dbReference>
<reference evidence="7" key="1">
    <citation type="submission" date="2020-06" db="EMBL/GenBank/DDBJ databases">
        <title>Legume-microbial interactions unlock mineral nutrients during tropical forest succession.</title>
        <authorList>
            <person name="Epihov D.Z."/>
        </authorList>
    </citation>
    <scope>NUCLEOTIDE SEQUENCE [LARGE SCALE GENOMIC DNA]</scope>
    <source>
        <strain evidence="7">Pan2503</strain>
    </source>
</reference>
<dbReference type="EC" id="2.3.1.129" evidence="7"/>
<gene>
    <name evidence="7" type="primary">lpxA</name>
    <name evidence="7" type="ORF">HRJ53_17220</name>
</gene>
<evidence type="ECO:0000256" key="1">
    <source>
        <dbReference type="ARBA" id="ARBA00022516"/>
    </source>
</evidence>
<dbReference type="Proteomes" id="UP000567293">
    <property type="component" value="Unassembled WGS sequence"/>
</dbReference>
<dbReference type="GO" id="GO:0008780">
    <property type="term" value="F:acyl-[acyl-carrier-protein]-UDP-N-acetylglucosamine O-acyltransferase activity"/>
    <property type="evidence" value="ECO:0007669"/>
    <property type="project" value="UniProtKB-EC"/>
</dbReference>
<accession>A0A7V8NSJ1</accession>
<dbReference type="Pfam" id="PF00132">
    <property type="entry name" value="Hexapep"/>
    <property type="match status" value="1"/>
</dbReference>
<dbReference type="Gene3D" id="1.20.1180.10">
    <property type="entry name" value="Udp N-acetylglucosamine O-acyltransferase, C-terminal domain"/>
    <property type="match status" value="1"/>
</dbReference>
<dbReference type="InterPro" id="IPR029098">
    <property type="entry name" value="Acetyltransf_C"/>
</dbReference>
<dbReference type="CDD" id="cd03351">
    <property type="entry name" value="LbH_UDP-GlcNAc_AT"/>
    <property type="match status" value="1"/>
</dbReference>
<evidence type="ECO:0000313" key="8">
    <source>
        <dbReference type="Proteomes" id="UP000567293"/>
    </source>
</evidence>
<organism evidence="7 8">
    <name type="scientific">Candidatus Acidiferrum panamense</name>
    <dbReference type="NCBI Taxonomy" id="2741543"/>
    <lineage>
        <taxon>Bacteria</taxon>
        <taxon>Pseudomonadati</taxon>
        <taxon>Acidobacteriota</taxon>
        <taxon>Terriglobia</taxon>
        <taxon>Candidatus Acidiferrales</taxon>
        <taxon>Candidatus Acidiferrum</taxon>
    </lineage>
</organism>
<dbReference type="InterPro" id="IPR010137">
    <property type="entry name" value="Lipid_A_LpxA"/>
</dbReference>
<feature type="domain" description="UDP N-acetylglucosamine O-acyltransferase C-terminal" evidence="6">
    <location>
        <begin position="136"/>
        <end position="218"/>
    </location>
</feature>
<keyword evidence="8" id="KW-1185">Reference proteome</keyword>
<dbReference type="Pfam" id="PF13720">
    <property type="entry name" value="Acetyltransf_11"/>
    <property type="match status" value="1"/>
</dbReference>
<keyword evidence="5 7" id="KW-0012">Acyltransferase</keyword>
<dbReference type="EMBL" id="JACDQQ010001649">
    <property type="protein sequence ID" value="MBA0086724.1"/>
    <property type="molecule type" value="Genomic_DNA"/>
</dbReference>
<keyword evidence="2" id="KW-0441">Lipid A biosynthesis</keyword>
<dbReference type="AlphaFoldDB" id="A0A7V8NSJ1"/>
<evidence type="ECO:0000256" key="5">
    <source>
        <dbReference type="ARBA" id="ARBA00023315"/>
    </source>
</evidence>
<evidence type="ECO:0000313" key="7">
    <source>
        <dbReference type="EMBL" id="MBA0086724.1"/>
    </source>
</evidence>
<dbReference type="GO" id="GO:0016020">
    <property type="term" value="C:membrane"/>
    <property type="evidence" value="ECO:0007669"/>
    <property type="project" value="GOC"/>
</dbReference>
<keyword evidence="1" id="KW-0444">Lipid biosynthesis</keyword>
<dbReference type="GO" id="GO:0009245">
    <property type="term" value="P:lipid A biosynthetic process"/>
    <property type="evidence" value="ECO:0007669"/>
    <property type="project" value="UniProtKB-KW"/>
</dbReference>
<evidence type="ECO:0000256" key="3">
    <source>
        <dbReference type="ARBA" id="ARBA00022679"/>
    </source>
</evidence>